<evidence type="ECO:0000256" key="1">
    <source>
        <dbReference type="SAM" id="MobiDB-lite"/>
    </source>
</evidence>
<evidence type="ECO:0000313" key="2">
    <source>
        <dbReference type="EMBL" id="KAF9756587.1"/>
    </source>
</evidence>
<name>A0A8H7NIF7_BIOOC</name>
<dbReference type="Proteomes" id="UP000616885">
    <property type="component" value="Unassembled WGS sequence"/>
</dbReference>
<feature type="compositionally biased region" description="Polar residues" evidence="1">
    <location>
        <begin position="115"/>
        <end position="129"/>
    </location>
</feature>
<gene>
    <name evidence="2" type="ORF">IM811_007531</name>
</gene>
<dbReference type="EMBL" id="JADCTT010000002">
    <property type="protein sequence ID" value="KAF9756587.1"/>
    <property type="molecule type" value="Genomic_DNA"/>
</dbReference>
<sequence length="196" mass="21094">MLPAQSRYRSRDAVRKKLEGEFDATGGCTAVATCSYLKPQATLERCDSQEATVPAREGADGVQIRSAAASYRRQRRWEDVVLEITTGSWRREAPGEREATARHAFQTAGPRENQSKTGGSNTNSNTDSPASREEGWTNVTLGLAKLAADSSGCAYMYRGSRLIHDGSQVLLAATHCPMPATGKGRGLITDPCQTSA</sequence>
<protein>
    <submittedName>
        <fullName evidence="2">Uncharacterized protein</fullName>
    </submittedName>
</protein>
<comment type="caution">
    <text evidence="2">The sequence shown here is derived from an EMBL/GenBank/DDBJ whole genome shotgun (WGS) entry which is preliminary data.</text>
</comment>
<reference evidence="2" key="1">
    <citation type="submission" date="2020-10" db="EMBL/GenBank/DDBJ databases">
        <title>High-Quality Genome Resource of Clonostachys rosea strain S41 by Oxford Nanopore Long-Read Sequencing.</title>
        <authorList>
            <person name="Wang H."/>
        </authorList>
    </citation>
    <scope>NUCLEOTIDE SEQUENCE</scope>
    <source>
        <strain evidence="2">S41</strain>
    </source>
</reference>
<organism evidence="2 3">
    <name type="scientific">Bionectria ochroleuca</name>
    <name type="common">Gliocladium roseum</name>
    <dbReference type="NCBI Taxonomy" id="29856"/>
    <lineage>
        <taxon>Eukaryota</taxon>
        <taxon>Fungi</taxon>
        <taxon>Dikarya</taxon>
        <taxon>Ascomycota</taxon>
        <taxon>Pezizomycotina</taxon>
        <taxon>Sordariomycetes</taxon>
        <taxon>Hypocreomycetidae</taxon>
        <taxon>Hypocreales</taxon>
        <taxon>Bionectriaceae</taxon>
        <taxon>Clonostachys</taxon>
    </lineage>
</organism>
<dbReference type="AlphaFoldDB" id="A0A8H7NIF7"/>
<feature type="region of interest" description="Disordered" evidence="1">
    <location>
        <begin position="89"/>
        <end position="134"/>
    </location>
</feature>
<evidence type="ECO:0000313" key="3">
    <source>
        <dbReference type="Proteomes" id="UP000616885"/>
    </source>
</evidence>
<feature type="compositionally biased region" description="Basic and acidic residues" evidence="1">
    <location>
        <begin position="89"/>
        <end position="101"/>
    </location>
</feature>
<accession>A0A8H7NIF7</accession>
<proteinExistence type="predicted"/>